<feature type="domain" description="CT398-like coiled coil hairpin" evidence="3">
    <location>
        <begin position="15"/>
        <end position="194"/>
    </location>
</feature>
<dbReference type="AlphaFoldDB" id="A0A8H9GN97"/>
<accession>A0A8H9GN97</accession>
<reference evidence="4" key="1">
    <citation type="journal article" date="2014" name="Int. J. Syst. Evol. Microbiol.">
        <title>Complete genome sequence of Corynebacterium casei LMG S-19264T (=DSM 44701T), isolated from a smear-ripened cheese.</title>
        <authorList>
            <consortium name="US DOE Joint Genome Institute (JGI-PGF)"/>
            <person name="Walter F."/>
            <person name="Albersmeier A."/>
            <person name="Kalinowski J."/>
            <person name="Ruckert C."/>
        </authorList>
    </citation>
    <scope>NUCLEOTIDE SEQUENCE</scope>
    <source>
        <strain evidence="4">JCM 3051</strain>
    </source>
</reference>
<evidence type="ECO:0000259" key="2">
    <source>
        <dbReference type="Pfam" id="PF02591"/>
    </source>
</evidence>
<proteinExistence type="predicted"/>
<feature type="coiled-coil region" evidence="1">
    <location>
        <begin position="125"/>
        <end position="152"/>
    </location>
</feature>
<dbReference type="InterPro" id="IPR003743">
    <property type="entry name" value="Zf-RING_7"/>
</dbReference>
<evidence type="ECO:0000256" key="1">
    <source>
        <dbReference type="SAM" id="Coils"/>
    </source>
</evidence>
<evidence type="ECO:0008006" key="6">
    <source>
        <dbReference type="Google" id="ProtNLM"/>
    </source>
</evidence>
<protein>
    <recommendedName>
        <fullName evidence="6">C4-type zinc ribbon domain-containing protein</fullName>
    </recommendedName>
</protein>
<evidence type="ECO:0000259" key="3">
    <source>
        <dbReference type="Pfam" id="PF24481"/>
    </source>
</evidence>
<feature type="coiled-coil region" evidence="1">
    <location>
        <begin position="45"/>
        <end position="79"/>
    </location>
</feature>
<comment type="caution">
    <text evidence="4">The sequence shown here is derived from an EMBL/GenBank/DDBJ whole genome shotgun (WGS) entry which is preliminary data.</text>
</comment>
<gene>
    <name evidence="4" type="ORF">GCM10010102_40550</name>
</gene>
<sequence length="250" mass="26663">MATAPAEDQRRLLDVQALDTRAQQLAHQRTNHPTLARLADLDSQIADLRASLVDSRTRVADLKRELTKAEGDVEQVRSRAARNQQRLDSGSVSAKDAVALTDELASLATRQSTLEEIELDVMERLEAHEEALAKVEAANDALLADKAGVEAERDAAWAQIDEQVQSVARDRATAIDGLDAGLVALYEKLRAQLGGTGAAVLNGNRCEGCRIDLPPGDVAAIRSAAPDAVVRCEECGRILVRTAGAASTVG</sequence>
<dbReference type="RefSeq" id="WP_171103093.1">
    <property type="nucleotide sequence ID" value="NZ_BMPT01000022.1"/>
</dbReference>
<evidence type="ECO:0000313" key="5">
    <source>
        <dbReference type="Proteomes" id="UP000655589"/>
    </source>
</evidence>
<dbReference type="EMBL" id="BMPT01000022">
    <property type="protein sequence ID" value="GGM40940.1"/>
    <property type="molecule type" value="Genomic_DNA"/>
</dbReference>
<dbReference type="PANTHER" id="PTHR39082:SF1">
    <property type="entry name" value="SCAVENGER RECEPTOR CLASS A MEMBER 3"/>
    <property type="match status" value="1"/>
</dbReference>
<feature type="domain" description="C4-type zinc ribbon" evidence="2">
    <location>
        <begin position="205"/>
        <end position="239"/>
    </location>
</feature>
<dbReference type="Gene3D" id="1.10.287.1490">
    <property type="match status" value="1"/>
</dbReference>
<keyword evidence="5" id="KW-1185">Reference proteome</keyword>
<dbReference type="InterPro" id="IPR056003">
    <property type="entry name" value="CT398_CC_hairpin"/>
</dbReference>
<reference evidence="4" key="2">
    <citation type="submission" date="2020-09" db="EMBL/GenBank/DDBJ databases">
        <authorList>
            <person name="Sun Q."/>
            <person name="Ohkuma M."/>
        </authorList>
    </citation>
    <scope>NUCLEOTIDE SEQUENCE</scope>
    <source>
        <strain evidence="4">JCM 3051</strain>
    </source>
</reference>
<organism evidence="4 5">
    <name type="scientific">Promicromonospora citrea</name>
    <dbReference type="NCBI Taxonomy" id="43677"/>
    <lineage>
        <taxon>Bacteria</taxon>
        <taxon>Bacillati</taxon>
        <taxon>Actinomycetota</taxon>
        <taxon>Actinomycetes</taxon>
        <taxon>Micrococcales</taxon>
        <taxon>Promicromonosporaceae</taxon>
        <taxon>Promicromonospora</taxon>
    </lineage>
</organism>
<keyword evidence="1" id="KW-0175">Coiled coil</keyword>
<name>A0A8H9GN97_9MICO</name>
<dbReference type="InterPro" id="IPR052376">
    <property type="entry name" value="Oxidative_Scav/Glycosyltrans"/>
</dbReference>
<dbReference type="Pfam" id="PF02591">
    <property type="entry name" value="Zn_ribbon_9"/>
    <property type="match status" value="1"/>
</dbReference>
<dbReference type="Proteomes" id="UP000655589">
    <property type="component" value="Unassembled WGS sequence"/>
</dbReference>
<dbReference type="PANTHER" id="PTHR39082">
    <property type="entry name" value="PHOSPHOLIPASE C-BETA-2-RELATED"/>
    <property type="match status" value="1"/>
</dbReference>
<evidence type="ECO:0000313" key="4">
    <source>
        <dbReference type="EMBL" id="GGM40940.1"/>
    </source>
</evidence>
<dbReference type="Pfam" id="PF24481">
    <property type="entry name" value="CT398_CC"/>
    <property type="match status" value="1"/>
</dbReference>